<keyword evidence="4 9" id="KW-0720">Serine protease</keyword>
<keyword evidence="3 9" id="KW-0378">Hydrolase</keyword>
<dbReference type="PRINTS" id="PR00722">
    <property type="entry name" value="CHYMOTRYPSIN"/>
</dbReference>
<dbReference type="PANTHER" id="PTHR24276:SF98">
    <property type="entry name" value="FI18310P1-RELATED"/>
    <property type="match status" value="1"/>
</dbReference>
<name>A0A1A9ZTC5_GLOPL</name>
<keyword evidence="2 9" id="KW-0645">Protease</keyword>
<dbReference type="PROSITE" id="PS00135">
    <property type="entry name" value="TRYPSIN_SER"/>
    <property type="match status" value="1"/>
</dbReference>
<evidence type="ECO:0000256" key="10">
    <source>
        <dbReference type="SAM" id="MobiDB-lite"/>
    </source>
</evidence>
<dbReference type="InterPro" id="IPR033116">
    <property type="entry name" value="TRYPSIN_SER"/>
</dbReference>
<keyword evidence="5" id="KW-1015">Disulfide bond</keyword>
<evidence type="ECO:0000256" key="4">
    <source>
        <dbReference type="ARBA" id="ARBA00022825"/>
    </source>
</evidence>
<comment type="similarity">
    <text evidence="1">Belongs to the peptidase S1 family.</text>
</comment>
<evidence type="ECO:0000256" key="3">
    <source>
        <dbReference type="ARBA" id="ARBA00022801"/>
    </source>
</evidence>
<evidence type="ECO:0000256" key="5">
    <source>
        <dbReference type="ARBA" id="ARBA00023157"/>
    </source>
</evidence>
<keyword evidence="13" id="KW-1185">Reference proteome</keyword>
<dbReference type="Proteomes" id="UP000092445">
    <property type="component" value="Unassembled WGS sequence"/>
</dbReference>
<dbReference type="FunFam" id="2.40.10.10:FF:000068">
    <property type="entry name" value="transmembrane protease serine 2"/>
    <property type="match status" value="1"/>
</dbReference>
<dbReference type="STRING" id="7398.A0A1A9ZTC5"/>
<dbReference type="InterPro" id="IPR001314">
    <property type="entry name" value="Peptidase_S1A"/>
</dbReference>
<reference evidence="13" key="1">
    <citation type="submission" date="2014-03" db="EMBL/GenBank/DDBJ databases">
        <authorList>
            <person name="Aksoy S."/>
            <person name="Warren W."/>
            <person name="Wilson R.K."/>
        </authorList>
    </citation>
    <scope>NUCLEOTIDE SEQUENCE [LARGE SCALE GENOMIC DNA]</scope>
    <source>
        <strain evidence="13">IAEA</strain>
    </source>
</reference>
<dbReference type="PROSITE" id="PS00134">
    <property type="entry name" value="TRYPSIN_HIS"/>
    <property type="match status" value="1"/>
</dbReference>
<dbReference type="Pfam" id="PF00089">
    <property type="entry name" value="Trypsin"/>
    <property type="match status" value="1"/>
</dbReference>
<evidence type="ECO:0000256" key="9">
    <source>
        <dbReference type="RuleBase" id="RU363034"/>
    </source>
</evidence>
<feature type="compositionally biased region" description="Basic and acidic residues" evidence="10">
    <location>
        <begin position="9"/>
        <end position="24"/>
    </location>
</feature>
<reference evidence="12" key="2">
    <citation type="submission" date="2020-05" db="UniProtKB">
        <authorList>
            <consortium name="EnsemblMetazoa"/>
        </authorList>
    </citation>
    <scope>IDENTIFICATION</scope>
    <source>
        <strain evidence="12">IAEA</strain>
    </source>
</reference>
<evidence type="ECO:0000256" key="1">
    <source>
        <dbReference type="ARBA" id="ARBA00007664"/>
    </source>
</evidence>
<dbReference type="SUPFAM" id="SSF50494">
    <property type="entry name" value="Trypsin-like serine proteases"/>
    <property type="match status" value="1"/>
</dbReference>
<dbReference type="InterPro" id="IPR043504">
    <property type="entry name" value="Peptidase_S1_PA_chymotrypsin"/>
</dbReference>
<sequence>MEASKKQQSKLDNREDMKTRSQKDLRKRANNAIFHMTKAHSAVPNDTAGAVATVRLRFVVSIQVKTPNGFKHLCVGSIIAENVVLTAAHCFVKVKPSDQISVVGGRNYLKMGESSHGRRYKVMKVVKHEHFYPLMGNDVALLKVKPAFVLNSDDFAKIDIEDCLDVPEDEDALFIGWGQVNATTKKFLELIPFHMIATAECLRKNFKRITRSDFCARALKFRGACDGESGGPLVDTTFSRQWGVLSYGKQICSTGNDHLVAFGAEFKVLPHRLFPMLFDYYLKAQLEFYWRPNNNHVHVTLVTKASATRQRAASCELEMK</sequence>
<accession>A0A1A9ZTC5</accession>
<evidence type="ECO:0000256" key="8">
    <source>
        <dbReference type="ARBA" id="ARBA00077177"/>
    </source>
</evidence>
<evidence type="ECO:0000313" key="13">
    <source>
        <dbReference type="Proteomes" id="UP000092445"/>
    </source>
</evidence>
<dbReference type="InterPro" id="IPR050430">
    <property type="entry name" value="Peptidase_S1"/>
</dbReference>
<dbReference type="SMART" id="SM00020">
    <property type="entry name" value="Tryp_SPc"/>
    <property type="match status" value="1"/>
</dbReference>
<evidence type="ECO:0000256" key="7">
    <source>
        <dbReference type="ARBA" id="ARBA00067663"/>
    </source>
</evidence>
<dbReference type="Gene3D" id="2.40.10.10">
    <property type="entry name" value="Trypsin-like serine proteases"/>
    <property type="match status" value="1"/>
</dbReference>
<dbReference type="VEuPathDB" id="VectorBase:GPAI024272"/>
<dbReference type="InterPro" id="IPR018114">
    <property type="entry name" value="TRYPSIN_HIS"/>
</dbReference>
<dbReference type="GO" id="GO:0004252">
    <property type="term" value="F:serine-type endopeptidase activity"/>
    <property type="evidence" value="ECO:0007669"/>
    <property type="project" value="InterPro"/>
</dbReference>
<comment type="function">
    <text evidence="6">Protein with lectin and protease activity involved in the establishment of trypanosome infections in tsetse flies. Binds D-glucosamine and agglutinates bloodstream-form trypanosomes and rabbit red blood cells. Capable of inducing transformation of bloodstream-form trypanosomes into procyclic (midgut) forms in vitro.</text>
</comment>
<dbReference type="EnsemblMetazoa" id="GPAI024272-RA">
    <property type="protein sequence ID" value="GPAI024272-PA"/>
    <property type="gene ID" value="GPAI024272"/>
</dbReference>
<dbReference type="PANTHER" id="PTHR24276">
    <property type="entry name" value="POLYSERASE-RELATED"/>
    <property type="match status" value="1"/>
</dbReference>
<organism evidence="12 13">
    <name type="scientific">Glossina pallidipes</name>
    <name type="common">Tsetse fly</name>
    <dbReference type="NCBI Taxonomy" id="7398"/>
    <lineage>
        <taxon>Eukaryota</taxon>
        <taxon>Metazoa</taxon>
        <taxon>Ecdysozoa</taxon>
        <taxon>Arthropoda</taxon>
        <taxon>Hexapoda</taxon>
        <taxon>Insecta</taxon>
        <taxon>Pterygota</taxon>
        <taxon>Neoptera</taxon>
        <taxon>Endopterygota</taxon>
        <taxon>Diptera</taxon>
        <taxon>Brachycera</taxon>
        <taxon>Muscomorpha</taxon>
        <taxon>Hippoboscoidea</taxon>
        <taxon>Glossinidae</taxon>
        <taxon>Glossina</taxon>
    </lineage>
</organism>
<evidence type="ECO:0000313" key="12">
    <source>
        <dbReference type="EnsemblMetazoa" id="GPAI024272-PA"/>
    </source>
</evidence>
<dbReference type="PROSITE" id="PS50240">
    <property type="entry name" value="TRYPSIN_DOM"/>
    <property type="match status" value="1"/>
</dbReference>
<feature type="domain" description="Peptidase S1" evidence="11">
    <location>
        <begin position="58"/>
        <end position="287"/>
    </location>
</feature>
<feature type="region of interest" description="Disordered" evidence="10">
    <location>
        <begin position="1"/>
        <end position="24"/>
    </location>
</feature>
<evidence type="ECO:0000256" key="6">
    <source>
        <dbReference type="ARBA" id="ARBA00057221"/>
    </source>
</evidence>
<evidence type="ECO:0000256" key="2">
    <source>
        <dbReference type="ARBA" id="ARBA00022670"/>
    </source>
</evidence>
<dbReference type="InterPro" id="IPR001254">
    <property type="entry name" value="Trypsin_dom"/>
</dbReference>
<dbReference type="InterPro" id="IPR009003">
    <property type="entry name" value="Peptidase_S1_PA"/>
</dbReference>
<proteinExistence type="inferred from homology"/>
<dbReference type="AlphaFoldDB" id="A0A1A9ZTC5"/>
<dbReference type="GO" id="GO:0006508">
    <property type="term" value="P:proteolysis"/>
    <property type="evidence" value="ECO:0007669"/>
    <property type="project" value="UniProtKB-KW"/>
</dbReference>
<protein>
    <recommendedName>
        <fullName evidence="7">Lectizyme</fullName>
    </recommendedName>
    <alternativeName>
        <fullName evidence="8">Proteolytic lectin</fullName>
    </alternativeName>
</protein>
<evidence type="ECO:0000259" key="11">
    <source>
        <dbReference type="PROSITE" id="PS50240"/>
    </source>
</evidence>